<feature type="compositionally biased region" description="Polar residues" evidence="1">
    <location>
        <begin position="44"/>
        <end position="62"/>
    </location>
</feature>
<proteinExistence type="predicted"/>
<dbReference type="AlphaFoldDB" id="A0AAV2DV46"/>
<evidence type="ECO:0000313" key="2">
    <source>
        <dbReference type="EMBL" id="CAL1377394.1"/>
    </source>
</evidence>
<gene>
    <name evidence="2" type="ORF">LTRI10_LOCUS19049</name>
</gene>
<accession>A0AAV2DV46</accession>
<sequence>MNEERKRNGVAYLSEVYNSSLKAGIDLPHMHQSGNCRSSREGEGSQSYSTGRERASSGSQSRLEGVEGRASPGSEGRISEGNLKIPLRFTVRRLEQEVQCEEEQVSQGRWRGRYRDEMRATNLNVEMDRAATAMEVGL</sequence>
<reference evidence="2 3" key="1">
    <citation type="submission" date="2024-04" db="EMBL/GenBank/DDBJ databases">
        <authorList>
            <person name="Fracassetti M."/>
        </authorList>
    </citation>
    <scope>NUCLEOTIDE SEQUENCE [LARGE SCALE GENOMIC DNA]</scope>
</reference>
<organism evidence="2 3">
    <name type="scientific">Linum trigynum</name>
    <dbReference type="NCBI Taxonomy" id="586398"/>
    <lineage>
        <taxon>Eukaryota</taxon>
        <taxon>Viridiplantae</taxon>
        <taxon>Streptophyta</taxon>
        <taxon>Embryophyta</taxon>
        <taxon>Tracheophyta</taxon>
        <taxon>Spermatophyta</taxon>
        <taxon>Magnoliopsida</taxon>
        <taxon>eudicotyledons</taxon>
        <taxon>Gunneridae</taxon>
        <taxon>Pentapetalae</taxon>
        <taxon>rosids</taxon>
        <taxon>fabids</taxon>
        <taxon>Malpighiales</taxon>
        <taxon>Linaceae</taxon>
        <taxon>Linum</taxon>
    </lineage>
</organism>
<name>A0AAV2DV46_9ROSI</name>
<evidence type="ECO:0000313" key="3">
    <source>
        <dbReference type="Proteomes" id="UP001497516"/>
    </source>
</evidence>
<evidence type="ECO:0000256" key="1">
    <source>
        <dbReference type="SAM" id="MobiDB-lite"/>
    </source>
</evidence>
<dbReference type="Proteomes" id="UP001497516">
    <property type="component" value="Chromosome 3"/>
</dbReference>
<feature type="region of interest" description="Disordered" evidence="1">
    <location>
        <begin position="23"/>
        <end position="81"/>
    </location>
</feature>
<dbReference type="EMBL" id="OZ034816">
    <property type="protein sequence ID" value="CAL1377394.1"/>
    <property type="molecule type" value="Genomic_DNA"/>
</dbReference>
<protein>
    <submittedName>
        <fullName evidence="2">Uncharacterized protein</fullName>
    </submittedName>
</protein>
<keyword evidence="3" id="KW-1185">Reference proteome</keyword>